<sequence>MRRKELHTSHSPQICIQRCRVCALWMSLAAAHSMWAVLAARTNSAGSCKSQPVAKREQSSLRQPAMPPVSDARRASSANWRSWQVWWHTSTHTVSSACTPSRAGDLSVIAVTQPLRQM</sequence>
<keyword evidence="3" id="KW-1185">Reference proteome</keyword>
<dbReference type="EMBL" id="JAHIBW010000028">
    <property type="protein sequence ID" value="KAG7296767.1"/>
    <property type="molecule type" value="Genomic_DNA"/>
</dbReference>
<protein>
    <recommendedName>
        <fullName evidence="4">Secreted protein</fullName>
    </recommendedName>
</protein>
<evidence type="ECO:0000256" key="1">
    <source>
        <dbReference type="SAM" id="MobiDB-lite"/>
    </source>
</evidence>
<comment type="caution">
    <text evidence="2">The sequence shown here is derived from an EMBL/GenBank/DDBJ whole genome shotgun (WGS) entry which is preliminary data.</text>
</comment>
<name>A0ABQ7PUV8_PLUXY</name>
<gene>
    <name evidence="2" type="ORF">JYU34_020703</name>
</gene>
<organism evidence="2 3">
    <name type="scientific">Plutella xylostella</name>
    <name type="common">Diamondback moth</name>
    <name type="synonym">Plutella maculipennis</name>
    <dbReference type="NCBI Taxonomy" id="51655"/>
    <lineage>
        <taxon>Eukaryota</taxon>
        <taxon>Metazoa</taxon>
        <taxon>Ecdysozoa</taxon>
        <taxon>Arthropoda</taxon>
        <taxon>Hexapoda</taxon>
        <taxon>Insecta</taxon>
        <taxon>Pterygota</taxon>
        <taxon>Neoptera</taxon>
        <taxon>Endopterygota</taxon>
        <taxon>Lepidoptera</taxon>
        <taxon>Glossata</taxon>
        <taxon>Ditrysia</taxon>
        <taxon>Yponomeutoidea</taxon>
        <taxon>Plutellidae</taxon>
        <taxon>Plutella</taxon>
    </lineage>
</organism>
<evidence type="ECO:0008006" key="4">
    <source>
        <dbReference type="Google" id="ProtNLM"/>
    </source>
</evidence>
<accession>A0ABQ7PUV8</accession>
<proteinExistence type="predicted"/>
<reference evidence="2 3" key="1">
    <citation type="submission" date="2021-06" db="EMBL/GenBank/DDBJ databases">
        <title>A haploid diamondback moth (Plutella xylostella L.) genome assembly resolves 31 chromosomes and identifies a diamide resistance mutation.</title>
        <authorList>
            <person name="Ward C.M."/>
            <person name="Perry K.D."/>
            <person name="Baker G."/>
            <person name="Powis K."/>
            <person name="Heckel D.G."/>
            <person name="Baxter S.W."/>
        </authorList>
    </citation>
    <scope>NUCLEOTIDE SEQUENCE [LARGE SCALE GENOMIC DNA]</scope>
    <source>
        <strain evidence="2 3">LV</strain>
        <tissue evidence="2">Single pupa</tissue>
    </source>
</reference>
<feature type="region of interest" description="Disordered" evidence="1">
    <location>
        <begin position="44"/>
        <end position="73"/>
    </location>
</feature>
<dbReference type="Proteomes" id="UP000823941">
    <property type="component" value="Chromosome 28"/>
</dbReference>
<evidence type="ECO:0000313" key="3">
    <source>
        <dbReference type="Proteomes" id="UP000823941"/>
    </source>
</evidence>
<evidence type="ECO:0000313" key="2">
    <source>
        <dbReference type="EMBL" id="KAG7296767.1"/>
    </source>
</evidence>